<feature type="transmembrane region" description="Helical" evidence="1">
    <location>
        <begin position="31"/>
        <end position="49"/>
    </location>
</feature>
<keyword evidence="3" id="KW-1185">Reference proteome</keyword>
<evidence type="ECO:0000313" key="2">
    <source>
        <dbReference type="EMBL" id="SEQ62185.1"/>
    </source>
</evidence>
<reference evidence="2 3" key="1">
    <citation type="submission" date="2016-10" db="EMBL/GenBank/DDBJ databases">
        <authorList>
            <person name="de Groot N.N."/>
        </authorList>
    </citation>
    <scope>NUCLEOTIDE SEQUENCE [LARGE SCALE GENOMIC DNA]</scope>
    <source>
        <strain evidence="2 3">B25</strain>
    </source>
</reference>
<organism evidence="2 3">
    <name type="scientific">Treponema bryantii</name>
    <dbReference type="NCBI Taxonomy" id="163"/>
    <lineage>
        <taxon>Bacteria</taxon>
        <taxon>Pseudomonadati</taxon>
        <taxon>Spirochaetota</taxon>
        <taxon>Spirochaetia</taxon>
        <taxon>Spirochaetales</taxon>
        <taxon>Treponemataceae</taxon>
        <taxon>Treponema</taxon>
    </lineage>
</organism>
<accession>A0A1H9HIP1</accession>
<evidence type="ECO:0000256" key="1">
    <source>
        <dbReference type="SAM" id="Phobius"/>
    </source>
</evidence>
<feature type="transmembrane region" description="Helical" evidence="1">
    <location>
        <begin position="56"/>
        <end position="77"/>
    </location>
</feature>
<dbReference type="STRING" id="163.SAMN04487775_101451"/>
<dbReference type="OrthoDB" id="361369at2"/>
<dbReference type="RefSeq" id="WP_074644315.1">
    <property type="nucleotide sequence ID" value="NZ_FOFU01000007.1"/>
</dbReference>
<evidence type="ECO:0000313" key="3">
    <source>
        <dbReference type="Proteomes" id="UP000182360"/>
    </source>
</evidence>
<sequence length="348" mass="39856">MKFYGELLVFALLFITNLRVFFVHHVRRDPLVVLAPFTFIVAILQIFAWKIDAFTILGLLIALFVLLSNFHAIFRYLERLYIDHYSPLMRVWAAFTIIFSALALAATIYFAPVEQHSRKLNVSENQFLYKGSFRSGFEKASAVGKKSLTLYEFAPDQISETTPQKYENLIVLFEPDKRGDTEHYKPYLQQLASQGITVYSADFYADDGQWLHNIGEKKILRRLIMVIQSVLNEKKFTSQKEYYSFNISQEYSVLLPLLREHCGSNKKFFLIADFMADIAADDLMKKNPEEIAGILKLSSIDNYKTSGYGCIEQTDPLLAMVLGFSRDSSLATPNLLAKKTVEALNDLK</sequence>
<keyword evidence="1" id="KW-0812">Transmembrane</keyword>
<protein>
    <submittedName>
        <fullName evidence="2">Uncharacterized protein</fullName>
    </submittedName>
</protein>
<gene>
    <name evidence="2" type="ORF">SAMN04487977_10722</name>
</gene>
<feature type="transmembrane region" description="Helical" evidence="1">
    <location>
        <begin position="89"/>
        <end position="111"/>
    </location>
</feature>
<proteinExistence type="predicted"/>
<keyword evidence="1" id="KW-1133">Transmembrane helix</keyword>
<dbReference type="Proteomes" id="UP000182360">
    <property type="component" value="Unassembled WGS sequence"/>
</dbReference>
<feature type="transmembrane region" description="Helical" evidence="1">
    <location>
        <begin position="7"/>
        <end position="25"/>
    </location>
</feature>
<dbReference type="AlphaFoldDB" id="A0A1H9HIP1"/>
<name>A0A1H9HIP1_9SPIR</name>
<keyword evidence="1" id="KW-0472">Membrane</keyword>
<dbReference type="EMBL" id="FOFU01000007">
    <property type="protein sequence ID" value="SEQ62185.1"/>
    <property type="molecule type" value="Genomic_DNA"/>
</dbReference>